<organism evidence="2 3">
    <name type="scientific">Streptomyces goshikiensis</name>
    <dbReference type="NCBI Taxonomy" id="1942"/>
    <lineage>
        <taxon>Bacteria</taxon>
        <taxon>Bacillati</taxon>
        <taxon>Actinomycetota</taxon>
        <taxon>Actinomycetes</taxon>
        <taxon>Kitasatosporales</taxon>
        <taxon>Streptomycetaceae</taxon>
        <taxon>Streptomyces</taxon>
    </lineage>
</organism>
<protein>
    <submittedName>
        <fullName evidence="2">Uncharacterized protein</fullName>
    </submittedName>
</protein>
<keyword evidence="3" id="KW-1185">Reference proteome</keyword>
<keyword evidence="1" id="KW-1133">Transmembrane helix</keyword>
<evidence type="ECO:0000256" key="1">
    <source>
        <dbReference type="SAM" id="Phobius"/>
    </source>
</evidence>
<evidence type="ECO:0000313" key="2">
    <source>
        <dbReference type="EMBL" id="WUO51556.1"/>
    </source>
</evidence>
<gene>
    <name evidence="2" type="ORF">OHU17_37600</name>
</gene>
<feature type="transmembrane region" description="Helical" evidence="1">
    <location>
        <begin position="149"/>
        <end position="170"/>
    </location>
</feature>
<evidence type="ECO:0000313" key="3">
    <source>
        <dbReference type="Proteomes" id="UP001432075"/>
    </source>
</evidence>
<sequence>MPTSVLLTPTAQRQIDALRKPDRASYDQFLSELRSQGCKALKYRLAGPVVEHLCVKHLRGLLRVVVGFTAKDKAVVLLVGPHKDDDPNIDVYAGLYRLAGLEAPPKENRSKPPCCGEETSLLAMSVAVGAAYLTRRDGASYRACIKSGAVAFAATMTTATAALAALGAVAR</sequence>
<reference evidence="2" key="1">
    <citation type="submission" date="2022-10" db="EMBL/GenBank/DDBJ databases">
        <title>The complete genomes of actinobacterial strains from the NBC collection.</title>
        <authorList>
            <person name="Joergensen T.S."/>
            <person name="Alvarez Arevalo M."/>
            <person name="Sterndorff E.B."/>
            <person name="Faurdal D."/>
            <person name="Vuksanovic O."/>
            <person name="Mourched A.-S."/>
            <person name="Charusanti P."/>
            <person name="Shaw S."/>
            <person name="Blin K."/>
            <person name="Weber T."/>
        </authorList>
    </citation>
    <scope>NUCLEOTIDE SEQUENCE</scope>
    <source>
        <strain evidence="2">NBC_00283</strain>
        <plasmid evidence="2">unnamed1</plasmid>
    </source>
</reference>
<proteinExistence type="predicted"/>
<keyword evidence="2" id="KW-0614">Plasmid</keyword>
<dbReference type="Proteomes" id="UP001432075">
    <property type="component" value="Plasmid unnamed1"/>
</dbReference>
<keyword evidence="1" id="KW-0812">Transmembrane</keyword>
<dbReference type="RefSeq" id="WP_328777806.1">
    <property type="nucleotide sequence ID" value="NZ_CP108058.1"/>
</dbReference>
<dbReference type="EMBL" id="CP108058">
    <property type="protein sequence ID" value="WUO51556.1"/>
    <property type="molecule type" value="Genomic_DNA"/>
</dbReference>
<geneLocation type="plasmid" evidence="2 3">
    <name>unnamed1</name>
</geneLocation>
<keyword evidence="1" id="KW-0472">Membrane</keyword>
<name>A0ABZ1RZ13_9ACTN</name>
<accession>A0ABZ1RZ13</accession>